<keyword evidence="6" id="KW-0106">Calcium</keyword>
<keyword evidence="3" id="KW-0479">Metal-binding</keyword>
<accession>A0A1E2RWQ9</accession>
<feature type="domain" description="Sulfatase N-terminal" evidence="9">
    <location>
        <begin position="92"/>
        <end position="425"/>
    </location>
</feature>
<comment type="caution">
    <text evidence="10">The sequence shown here is derived from an EMBL/GenBank/DDBJ whole genome shotgun (WGS) entry which is preliminary data.</text>
</comment>
<feature type="compositionally biased region" description="Polar residues" evidence="7">
    <location>
        <begin position="27"/>
        <end position="41"/>
    </location>
</feature>
<evidence type="ECO:0000256" key="1">
    <source>
        <dbReference type="ARBA" id="ARBA00001913"/>
    </source>
</evidence>
<evidence type="ECO:0000256" key="4">
    <source>
        <dbReference type="ARBA" id="ARBA00022729"/>
    </source>
</evidence>
<dbReference type="GO" id="GO:0046872">
    <property type="term" value="F:metal ion binding"/>
    <property type="evidence" value="ECO:0007669"/>
    <property type="project" value="UniProtKB-KW"/>
</dbReference>
<feature type="chain" id="PRO_5009116575" evidence="8">
    <location>
        <begin position="20"/>
        <end position="590"/>
    </location>
</feature>
<sequence length="590" mass="64828">MQLALALSLSVTLPFAASAQDAELDSTAKSGNPRGSTTGPTSAPGYDIPGHFMHLQGVSPAPNMYPVIAHPDQEKAAREKLAELEKKTGKKPNVLIFLLDDVGWMDPGFNGGGVAVGNATPNMDELANAGLLLTSAYSTPSCSPSRATIHTGQNPLHHGILRPPMYGEAGGLDGAITLPKLLKEEGYVTQGVGKWHMGENKGSLPQNVGYDDYLGFLGVSDMYTEWRDVYFNPEVALEPARFKMMQEDAFNHYEVHCTPDDTEKCENGQLIDLDYIKDLDTHWRDVSLNFLDKMKGSDKPFFLYHATRGCHFDNYPNDEYAGKSAAHTVYSDCMVQMDDTLGALVKKLDEIGELENTLILLTSDNGPECEIPPHGRTPFRGCKGTSWEGGVRVPTFAYWKGMISPRRSDGLFDFADILPTLMSMNGVAGGDLATKFSDKTYIDGVDQLSFLVADDGLSRRRSRPYTINQYFSAIRVDEFKYVWTGEIEDGVVQKGNWGGFSGTMFTDSGGSIMFNLYTNPQEDVNIGVRHLPMEVPLIAASGEYMSVLMKYPPQFKIGFAGNNPPAYDLAPQAREAMEKILDERGLGRNQ</sequence>
<dbReference type="InterPro" id="IPR000917">
    <property type="entry name" value="Sulfatase_N"/>
</dbReference>
<evidence type="ECO:0000256" key="6">
    <source>
        <dbReference type="ARBA" id="ARBA00022837"/>
    </source>
</evidence>
<dbReference type="RefSeq" id="WP_083226749.1">
    <property type="nucleotide sequence ID" value="NZ_MASI01000007.1"/>
</dbReference>
<protein>
    <submittedName>
        <fullName evidence="10">Arylsulfatase</fullName>
        <ecNumber evidence="10">3.1.6.1</ecNumber>
    </submittedName>
</protein>
<evidence type="ECO:0000256" key="3">
    <source>
        <dbReference type="ARBA" id="ARBA00022723"/>
    </source>
</evidence>
<dbReference type="InterPro" id="IPR017850">
    <property type="entry name" value="Alkaline_phosphatase_core_sf"/>
</dbReference>
<evidence type="ECO:0000313" key="10">
    <source>
        <dbReference type="EMBL" id="ODA66528.1"/>
    </source>
</evidence>
<dbReference type="AlphaFoldDB" id="A0A1E2RWQ9"/>
<dbReference type="EC" id="3.1.6.1" evidence="10"/>
<keyword evidence="5 10" id="KW-0378">Hydrolase</keyword>
<comment type="similarity">
    <text evidence="2">Belongs to the sulfatase family.</text>
</comment>
<keyword evidence="11" id="KW-1185">Reference proteome</keyword>
<dbReference type="STRING" id="1177755.A7A08_02651"/>
<dbReference type="Gene3D" id="3.40.720.10">
    <property type="entry name" value="Alkaline Phosphatase, subunit A"/>
    <property type="match status" value="1"/>
</dbReference>
<keyword evidence="4 8" id="KW-0732">Signal</keyword>
<organism evidence="10 11">
    <name type="scientific">Methyloligella halotolerans</name>
    <dbReference type="NCBI Taxonomy" id="1177755"/>
    <lineage>
        <taxon>Bacteria</taxon>
        <taxon>Pseudomonadati</taxon>
        <taxon>Pseudomonadota</taxon>
        <taxon>Alphaproteobacteria</taxon>
        <taxon>Hyphomicrobiales</taxon>
        <taxon>Hyphomicrobiaceae</taxon>
        <taxon>Methyloligella</taxon>
    </lineage>
</organism>
<dbReference type="SUPFAM" id="SSF53649">
    <property type="entry name" value="Alkaline phosphatase-like"/>
    <property type="match status" value="1"/>
</dbReference>
<dbReference type="Pfam" id="PF00884">
    <property type="entry name" value="Sulfatase"/>
    <property type="match status" value="1"/>
</dbReference>
<dbReference type="Proteomes" id="UP000095087">
    <property type="component" value="Unassembled WGS sequence"/>
</dbReference>
<evidence type="ECO:0000313" key="11">
    <source>
        <dbReference type="Proteomes" id="UP000095087"/>
    </source>
</evidence>
<evidence type="ECO:0000256" key="5">
    <source>
        <dbReference type="ARBA" id="ARBA00022801"/>
    </source>
</evidence>
<gene>
    <name evidence="10" type="ORF">A7A08_02651</name>
</gene>
<dbReference type="PROSITE" id="PS00149">
    <property type="entry name" value="SULFATASE_2"/>
    <property type="match status" value="1"/>
</dbReference>
<evidence type="ECO:0000256" key="7">
    <source>
        <dbReference type="SAM" id="MobiDB-lite"/>
    </source>
</evidence>
<dbReference type="InterPro" id="IPR050738">
    <property type="entry name" value="Sulfatase"/>
</dbReference>
<dbReference type="GO" id="GO:0004065">
    <property type="term" value="F:arylsulfatase activity"/>
    <property type="evidence" value="ECO:0007669"/>
    <property type="project" value="UniProtKB-EC"/>
</dbReference>
<dbReference type="PANTHER" id="PTHR42693">
    <property type="entry name" value="ARYLSULFATASE FAMILY MEMBER"/>
    <property type="match status" value="1"/>
</dbReference>
<name>A0A1E2RWQ9_9HYPH</name>
<dbReference type="PANTHER" id="PTHR42693:SF42">
    <property type="entry name" value="ARYLSULFATASE G"/>
    <property type="match status" value="1"/>
</dbReference>
<evidence type="ECO:0000256" key="2">
    <source>
        <dbReference type="ARBA" id="ARBA00008779"/>
    </source>
</evidence>
<dbReference type="InterPro" id="IPR024607">
    <property type="entry name" value="Sulfatase_CS"/>
</dbReference>
<dbReference type="PATRIC" id="fig|1177755.3.peg.2674"/>
<dbReference type="OrthoDB" id="9803751at2"/>
<feature type="region of interest" description="Disordered" evidence="7">
    <location>
        <begin position="22"/>
        <end position="48"/>
    </location>
</feature>
<evidence type="ECO:0000259" key="9">
    <source>
        <dbReference type="Pfam" id="PF00884"/>
    </source>
</evidence>
<comment type="cofactor">
    <cofactor evidence="1">
        <name>Ca(2+)</name>
        <dbReference type="ChEBI" id="CHEBI:29108"/>
    </cofactor>
</comment>
<reference evidence="10 11" key="1">
    <citation type="submission" date="2016-07" db="EMBL/GenBank/DDBJ databases">
        <title>Draft genome sequence of Methyloligella halotolerans C2T (VKM B-2706T=CCUG 61687T=DSM 25045T), a halotolerant polyhydroxybutyrate accumulating methylotroph.</title>
        <authorList>
            <person name="Vasilenko O.V."/>
            <person name="Doronina N.V."/>
            <person name="Poroshina M.N."/>
            <person name="Tarlachkov S.V."/>
            <person name="Trotsenko Y.A."/>
        </authorList>
    </citation>
    <scope>NUCLEOTIDE SEQUENCE [LARGE SCALE GENOMIC DNA]</scope>
    <source>
        <strain evidence="10 11">VKM B-2706</strain>
    </source>
</reference>
<evidence type="ECO:0000256" key="8">
    <source>
        <dbReference type="SAM" id="SignalP"/>
    </source>
</evidence>
<feature type="signal peptide" evidence="8">
    <location>
        <begin position="1"/>
        <end position="19"/>
    </location>
</feature>
<dbReference type="Gene3D" id="3.30.1120.10">
    <property type="match status" value="1"/>
</dbReference>
<dbReference type="EMBL" id="MASI01000007">
    <property type="protein sequence ID" value="ODA66528.1"/>
    <property type="molecule type" value="Genomic_DNA"/>
</dbReference>
<proteinExistence type="inferred from homology"/>